<sequence>MQWYLGAIIVTATAYLLYKQVIEEEVGQAIESTLNKEDLLEPFLDKLYIFDKEEGDLMHMMAETGLPTWDMSESHSIESKLRLTKDNGVYYLHRMFPYDSEKLAFRIGEEFEDTTLHKHKVKAVITQHKNNLTHTQFGDVTVVIIRSFRSDVLIVEYVFDKTHRTVLRYESNIT</sequence>
<name>A0A1B6GXD2_9HEMI</name>
<proteinExistence type="predicted"/>
<protein>
    <submittedName>
        <fullName evidence="1">Uncharacterized protein</fullName>
    </submittedName>
</protein>
<dbReference type="SUPFAM" id="SSF50814">
    <property type="entry name" value="Lipocalins"/>
    <property type="match status" value="1"/>
</dbReference>
<dbReference type="AlphaFoldDB" id="A0A1B6GXD2"/>
<dbReference type="EMBL" id="GECZ01002695">
    <property type="protein sequence ID" value="JAS67074.1"/>
    <property type="molecule type" value="Transcribed_RNA"/>
</dbReference>
<dbReference type="InterPro" id="IPR012674">
    <property type="entry name" value="Calycin"/>
</dbReference>
<gene>
    <name evidence="1" type="ORF">g.17522</name>
</gene>
<evidence type="ECO:0000313" key="1">
    <source>
        <dbReference type="EMBL" id="JAS67074.1"/>
    </source>
</evidence>
<organism evidence="1">
    <name type="scientific">Cuerna arida</name>
    <dbReference type="NCBI Taxonomy" id="1464854"/>
    <lineage>
        <taxon>Eukaryota</taxon>
        <taxon>Metazoa</taxon>
        <taxon>Ecdysozoa</taxon>
        <taxon>Arthropoda</taxon>
        <taxon>Hexapoda</taxon>
        <taxon>Insecta</taxon>
        <taxon>Pterygota</taxon>
        <taxon>Neoptera</taxon>
        <taxon>Paraneoptera</taxon>
        <taxon>Hemiptera</taxon>
        <taxon>Auchenorrhyncha</taxon>
        <taxon>Membracoidea</taxon>
        <taxon>Cicadellidae</taxon>
        <taxon>Cicadellinae</taxon>
        <taxon>Proconiini</taxon>
        <taxon>Cuerna</taxon>
    </lineage>
</organism>
<reference evidence="1" key="1">
    <citation type="submission" date="2015-11" db="EMBL/GenBank/DDBJ databases">
        <title>De novo transcriptome assembly of four potential Pierce s Disease insect vectors from Arizona vineyards.</title>
        <authorList>
            <person name="Tassone E.E."/>
        </authorList>
    </citation>
    <scope>NUCLEOTIDE SEQUENCE</scope>
</reference>
<dbReference type="Gene3D" id="2.40.128.20">
    <property type="match status" value="1"/>
</dbReference>
<accession>A0A1B6GXD2</accession>